<dbReference type="InterPro" id="IPR002828">
    <property type="entry name" value="SurE-like_Pase/nucleotidase"/>
</dbReference>
<evidence type="ECO:0000256" key="1">
    <source>
        <dbReference type="ARBA" id="ARBA00000815"/>
    </source>
</evidence>
<dbReference type="Pfam" id="PF01975">
    <property type="entry name" value="SurE"/>
    <property type="match status" value="1"/>
</dbReference>
<evidence type="ECO:0000313" key="10">
    <source>
        <dbReference type="Proteomes" id="UP001336020"/>
    </source>
</evidence>
<comment type="caution">
    <text evidence="9">The sequence shown here is derived from an EMBL/GenBank/DDBJ whole genome shotgun (WGS) entry which is preliminary data.</text>
</comment>
<evidence type="ECO:0000256" key="3">
    <source>
        <dbReference type="ARBA" id="ARBA00012643"/>
    </source>
</evidence>
<evidence type="ECO:0000256" key="5">
    <source>
        <dbReference type="ARBA" id="ARBA00022723"/>
    </source>
</evidence>
<evidence type="ECO:0000256" key="6">
    <source>
        <dbReference type="ARBA" id="ARBA00022741"/>
    </source>
</evidence>
<evidence type="ECO:0000256" key="2">
    <source>
        <dbReference type="ARBA" id="ARBA00011062"/>
    </source>
</evidence>
<evidence type="ECO:0000313" key="9">
    <source>
        <dbReference type="EMBL" id="MEE2059304.1"/>
    </source>
</evidence>
<evidence type="ECO:0000259" key="8">
    <source>
        <dbReference type="Pfam" id="PF01975"/>
    </source>
</evidence>
<comment type="similarity">
    <text evidence="2">Belongs to the SurE nucleotidase family.</text>
</comment>
<keyword evidence="10" id="KW-1185">Reference proteome</keyword>
<proteinExistence type="inferred from homology"/>
<keyword evidence="5" id="KW-0479">Metal-binding</keyword>
<protein>
    <recommendedName>
        <fullName evidence="3">5'-nucleotidase</fullName>
        <ecNumber evidence="3">3.1.3.5</ecNumber>
    </recommendedName>
</protein>
<keyword evidence="7 9" id="KW-0378">Hydrolase</keyword>
<dbReference type="Proteomes" id="UP001336020">
    <property type="component" value="Unassembled WGS sequence"/>
</dbReference>
<dbReference type="EC" id="3.1.3.5" evidence="3"/>
<dbReference type="PANTHER" id="PTHR30457:SF12">
    <property type="entry name" value="5'_3'-NUCLEOTIDASE SURE"/>
    <property type="match status" value="1"/>
</dbReference>
<dbReference type="EMBL" id="JAUTXY010000008">
    <property type="protein sequence ID" value="MEE2059304.1"/>
    <property type="molecule type" value="Genomic_DNA"/>
</dbReference>
<sequence length="257" mass="26576">MKALIVNDDGIDSPGLASLARVAVDAGLDVSVAAPHLEHSGASASLSALQEDGTLSMSRRTFPDLPELEVFSVECSPALISFLAAEGVFGRPPDIVLSGINLGPNTGHAILHSGTVGAALTAASHGARAVALSLNGTAPSLWDTAESVASRAVRWAAVHAPPGQVLNVNIPDISLTELRGLRTAPLAEFGAVQAEIGEMEEDGLETRSVPVTFRSVVIDETRESDAALLHHGWATATMLTMPFEVSGIDLSALTFST</sequence>
<accession>A0ABU7LCM2</accession>
<dbReference type="InterPro" id="IPR030048">
    <property type="entry name" value="SurE"/>
</dbReference>
<organism evidence="9 10">
    <name type="scientific">Rhodococcus artemisiae</name>
    <dbReference type="NCBI Taxonomy" id="714159"/>
    <lineage>
        <taxon>Bacteria</taxon>
        <taxon>Bacillati</taxon>
        <taxon>Actinomycetota</taxon>
        <taxon>Actinomycetes</taxon>
        <taxon>Mycobacteriales</taxon>
        <taxon>Nocardiaceae</taxon>
        <taxon>Rhodococcus</taxon>
    </lineage>
</organism>
<evidence type="ECO:0000256" key="4">
    <source>
        <dbReference type="ARBA" id="ARBA00022490"/>
    </source>
</evidence>
<reference evidence="9 10" key="1">
    <citation type="submission" date="2023-07" db="EMBL/GenBank/DDBJ databases">
        <authorList>
            <person name="Girao M."/>
            <person name="Carvalho M.F."/>
        </authorList>
    </citation>
    <scope>NUCLEOTIDE SEQUENCE [LARGE SCALE GENOMIC DNA]</scope>
    <source>
        <strain evidence="9 10">YIM65754</strain>
    </source>
</reference>
<dbReference type="Gene3D" id="3.40.1210.10">
    <property type="entry name" value="Survival protein SurE-like phosphatase/nucleotidase"/>
    <property type="match status" value="1"/>
</dbReference>
<keyword evidence="4" id="KW-0963">Cytoplasm</keyword>
<keyword evidence="6" id="KW-0547">Nucleotide-binding</keyword>
<feature type="domain" description="Survival protein SurE-like phosphatase/nucleotidase" evidence="8">
    <location>
        <begin position="4"/>
        <end position="186"/>
    </location>
</feature>
<name>A0ABU7LCM2_9NOCA</name>
<dbReference type="PANTHER" id="PTHR30457">
    <property type="entry name" value="5'-NUCLEOTIDASE SURE"/>
    <property type="match status" value="1"/>
</dbReference>
<evidence type="ECO:0000256" key="7">
    <source>
        <dbReference type="ARBA" id="ARBA00022801"/>
    </source>
</evidence>
<gene>
    <name evidence="9" type="ORF">Q7514_17435</name>
</gene>
<dbReference type="GO" id="GO:0008253">
    <property type="term" value="F:5'-nucleotidase activity"/>
    <property type="evidence" value="ECO:0007669"/>
    <property type="project" value="UniProtKB-EC"/>
</dbReference>
<dbReference type="SUPFAM" id="SSF64167">
    <property type="entry name" value="SurE-like"/>
    <property type="match status" value="1"/>
</dbReference>
<dbReference type="InterPro" id="IPR036523">
    <property type="entry name" value="SurE-like_sf"/>
</dbReference>
<comment type="catalytic activity">
    <reaction evidence="1">
        <text>a ribonucleoside 5'-phosphate + H2O = a ribonucleoside + phosphate</text>
        <dbReference type="Rhea" id="RHEA:12484"/>
        <dbReference type="ChEBI" id="CHEBI:15377"/>
        <dbReference type="ChEBI" id="CHEBI:18254"/>
        <dbReference type="ChEBI" id="CHEBI:43474"/>
        <dbReference type="ChEBI" id="CHEBI:58043"/>
        <dbReference type="EC" id="3.1.3.5"/>
    </reaction>
</comment>
<dbReference type="RefSeq" id="WP_330134556.1">
    <property type="nucleotide sequence ID" value="NZ_JAUTXY010000008.1"/>
</dbReference>